<keyword evidence="8" id="KW-0862">Zinc</keyword>
<comment type="cofactor">
    <cofactor evidence="1">
        <name>Mg(2+)</name>
        <dbReference type="ChEBI" id="CHEBI:18420"/>
    </cofactor>
</comment>
<protein>
    <recommendedName>
        <fullName evidence="3">DNA ligase (NAD(+))</fullName>
        <ecNumber evidence="3">6.5.1.2</ecNumber>
    </recommendedName>
</protein>
<evidence type="ECO:0000256" key="10">
    <source>
        <dbReference type="ARBA" id="ARBA00023027"/>
    </source>
</evidence>
<dbReference type="Pfam" id="PF22745">
    <property type="entry name" value="Nlig-Ia"/>
    <property type="match status" value="1"/>
</dbReference>
<evidence type="ECO:0000256" key="9">
    <source>
        <dbReference type="ARBA" id="ARBA00022842"/>
    </source>
</evidence>
<dbReference type="SUPFAM" id="SSF52113">
    <property type="entry name" value="BRCT domain"/>
    <property type="match status" value="1"/>
</dbReference>
<accession>A0A485LXH1</accession>
<keyword evidence="9" id="KW-0460">Magnesium</keyword>
<dbReference type="SMART" id="SM00532">
    <property type="entry name" value="LIGANc"/>
    <property type="match status" value="1"/>
</dbReference>
<dbReference type="GO" id="GO:0006281">
    <property type="term" value="P:DNA repair"/>
    <property type="evidence" value="ECO:0007669"/>
    <property type="project" value="UniProtKB-KW"/>
</dbReference>
<dbReference type="Gene3D" id="6.20.10.30">
    <property type="match status" value="1"/>
</dbReference>
<name>A0A485LXH1_9ZZZZ</name>
<dbReference type="FunFam" id="1.10.150.20:FF:000007">
    <property type="entry name" value="DNA ligase"/>
    <property type="match status" value="1"/>
</dbReference>
<dbReference type="Pfam" id="PF12826">
    <property type="entry name" value="HHH_2"/>
    <property type="match status" value="1"/>
</dbReference>
<gene>
    <name evidence="14" type="primary">ligA</name>
    <name evidence="14" type="ORF">SCFA_2020003</name>
</gene>
<keyword evidence="5" id="KW-0235">DNA replication</keyword>
<dbReference type="PANTHER" id="PTHR23389">
    <property type="entry name" value="CHROMOSOME TRANSMISSION FIDELITY FACTOR 18"/>
    <property type="match status" value="1"/>
</dbReference>
<dbReference type="Pfam" id="PF03119">
    <property type="entry name" value="DNA_ligase_ZBD"/>
    <property type="match status" value="1"/>
</dbReference>
<dbReference type="InterPro" id="IPR013839">
    <property type="entry name" value="DNAligase_adenylation"/>
</dbReference>
<dbReference type="InterPro" id="IPR001357">
    <property type="entry name" value="BRCT_dom"/>
</dbReference>
<dbReference type="NCBIfam" id="TIGR00575">
    <property type="entry name" value="dnlj"/>
    <property type="match status" value="1"/>
</dbReference>
<dbReference type="SUPFAM" id="SSF50249">
    <property type="entry name" value="Nucleic acid-binding proteins"/>
    <property type="match status" value="1"/>
</dbReference>
<dbReference type="PANTHER" id="PTHR23389:SF9">
    <property type="entry name" value="DNA LIGASE"/>
    <property type="match status" value="1"/>
</dbReference>
<evidence type="ECO:0000256" key="7">
    <source>
        <dbReference type="ARBA" id="ARBA00022763"/>
    </source>
</evidence>
<dbReference type="Pfam" id="PF14520">
    <property type="entry name" value="HHH_5"/>
    <property type="match status" value="1"/>
</dbReference>
<evidence type="ECO:0000256" key="8">
    <source>
        <dbReference type="ARBA" id="ARBA00022833"/>
    </source>
</evidence>
<evidence type="ECO:0000256" key="1">
    <source>
        <dbReference type="ARBA" id="ARBA00001946"/>
    </source>
</evidence>
<dbReference type="GO" id="GO:0003911">
    <property type="term" value="F:DNA ligase (NAD+) activity"/>
    <property type="evidence" value="ECO:0007669"/>
    <property type="project" value="UniProtKB-EC"/>
</dbReference>
<keyword evidence="6" id="KW-0479">Metal-binding</keyword>
<dbReference type="InterPro" id="IPR003583">
    <property type="entry name" value="Hlx-hairpin-Hlx_DNA-bd_motif"/>
</dbReference>
<sequence>MKWDLAGARERAEVLRREIELHNYHYYVLDEPVIPDSQYDRMVRELEKLEEQFPELVTPYSPTQRVGGRPREGFTTLRHLSPMLSLANAFSEGELRDFDRRVRQALPDEHVEYVVEPKIDGLAVSLYYENGYFIRGATRGDGETGEDITGNLKTIRSVPLRLRRPVPELEVRGEAYMSKDSFARLNEAREEAGESLFANPRNAAAGTLRQLDPRVTASRRLALFVYGLGHSSGIAPSGHKEVLELLNELGFKVNPEYRVFEQMDELIEYCSRWQAGRFDLPYAVDGLVIKVNSLSQQERLGSTMKSPRWAIAYKFPPEQAVTRVKNIFVRVGRTGVLTPSADLEPVRLAGTTVSKATLHNEDMIREKDIRIGDRVLVQKAGDIIPEILAVLTGERDGTEVPWSMPRECPSCRSSVVRVSGEAAVRCTNLACPAQLWEGLIHFASRNAMDIAGLGPAVIGQLLAAGLVNDPADLYSLRYEDLVALERLGPRSARNLLGAIEASKSNSLARLIFALGIRHVGERAARILAGRYKSMEALMTAREDDLVAIPEIGPKIAAAIVDFFAGKENRQVLEKLVQAGVNTRDAGAGTGGGGPLSGKVFVLTGTLESFSRQEAREEVEKRGGKVSSSVSRNTDYVVAGEKPGSKYEKAVALGVKALTEEEFKGILAKH</sequence>
<feature type="domain" description="BRCT" evidence="13">
    <location>
        <begin position="590"/>
        <end position="669"/>
    </location>
</feature>
<dbReference type="GO" id="GO:0046872">
    <property type="term" value="F:metal ion binding"/>
    <property type="evidence" value="ECO:0007669"/>
    <property type="project" value="UniProtKB-KW"/>
</dbReference>
<dbReference type="Pfam" id="PF00533">
    <property type="entry name" value="BRCT"/>
    <property type="match status" value="1"/>
</dbReference>
<comment type="catalytic activity">
    <reaction evidence="12">
        <text>NAD(+) + (deoxyribonucleotide)n-3'-hydroxyl + 5'-phospho-(deoxyribonucleotide)m = (deoxyribonucleotide)n+m + AMP + beta-nicotinamide D-nucleotide.</text>
        <dbReference type="EC" id="6.5.1.2"/>
    </reaction>
</comment>
<dbReference type="PROSITE" id="PS01055">
    <property type="entry name" value="DNA_LIGASE_N1"/>
    <property type="match status" value="1"/>
</dbReference>
<dbReference type="GO" id="GO:0003677">
    <property type="term" value="F:DNA binding"/>
    <property type="evidence" value="ECO:0007669"/>
    <property type="project" value="InterPro"/>
</dbReference>
<dbReference type="HAMAP" id="MF_01588">
    <property type="entry name" value="DNA_ligase_A"/>
    <property type="match status" value="1"/>
</dbReference>
<dbReference type="SMART" id="SM00278">
    <property type="entry name" value="HhH1"/>
    <property type="match status" value="3"/>
</dbReference>
<dbReference type="PIRSF" id="PIRSF001604">
    <property type="entry name" value="LigA"/>
    <property type="match status" value="1"/>
</dbReference>
<dbReference type="FunFam" id="1.10.150.20:FF:000006">
    <property type="entry name" value="DNA ligase"/>
    <property type="match status" value="1"/>
</dbReference>
<dbReference type="SMART" id="SM00292">
    <property type="entry name" value="BRCT"/>
    <property type="match status" value="1"/>
</dbReference>
<dbReference type="EC" id="6.5.1.2" evidence="3"/>
<dbReference type="CDD" id="cd00114">
    <property type="entry name" value="LIGANc"/>
    <property type="match status" value="1"/>
</dbReference>
<evidence type="ECO:0000256" key="6">
    <source>
        <dbReference type="ARBA" id="ARBA00022723"/>
    </source>
</evidence>
<evidence type="ECO:0000313" key="14">
    <source>
        <dbReference type="EMBL" id="VFU13119.1"/>
    </source>
</evidence>
<dbReference type="InterPro" id="IPR041663">
    <property type="entry name" value="DisA/LigA_HHH"/>
</dbReference>
<reference evidence="14" key="1">
    <citation type="submission" date="2019-03" db="EMBL/GenBank/DDBJ databases">
        <authorList>
            <person name="Hao L."/>
        </authorList>
    </citation>
    <scope>NUCLEOTIDE SEQUENCE</scope>
</reference>
<dbReference type="Pfam" id="PF01653">
    <property type="entry name" value="DNA_ligase_aden"/>
    <property type="match status" value="1"/>
</dbReference>
<dbReference type="FunFam" id="1.10.287.610:FF:000002">
    <property type="entry name" value="DNA ligase"/>
    <property type="match status" value="1"/>
</dbReference>
<dbReference type="PROSITE" id="PS50172">
    <property type="entry name" value="BRCT"/>
    <property type="match status" value="1"/>
</dbReference>
<dbReference type="InterPro" id="IPR013840">
    <property type="entry name" value="DNAligase_N"/>
</dbReference>
<dbReference type="InterPro" id="IPR001679">
    <property type="entry name" value="DNA_ligase"/>
</dbReference>
<dbReference type="CDD" id="cd17748">
    <property type="entry name" value="BRCT_DNA_ligase_like"/>
    <property type="match status" value="1"/>
</dbReference>
<dbReference type="InterPro" id="IPR004149">
    <property type="entry name" value="Znf_DNAligase_C4"/>
</dbReference>
<dbReference type="GO" id="GO:0005829">
    <property type="term" value="C:cytosol"/>
    <property type="evidence" value="ECO:0007669"/>
    <property type="project" value="TreeGrafter"/>
</dbReference>
<proteinExistence type="inferred from homology"/>
<dbReference type="EMBL" id="CAADRN010000116">
    <property type="protein sequence ID" value="VFU13119.1"/>
    <property type="molecule type" value="Genomic_DNA"/>
</dbReference>
<keyword evidence="7" id="KW-0227">DNA damage</keyword>
<evidence type="ECO:0000256" key="3">
    <source>
        <dbReference type="ARBA" id="ARBA00012722"/>
    </source>
</evidence>
<keyword evidence="11" id="KW-0234">DNA repair</keyword>
<evidence type="ECO:0000256" key="2">
    <source>
        <dbReference type="ARBA" id="ARBA00004067"/>
    </source>
</evidence>
<dbReference type="Gene3D" id="3.40.50.10190">
    <property type="entry name" value="BRCT domain"/>
    <property type="match status" value="1"/>
</dbReference>
<dbReference type="FunFam" id="2.40.50.140:FF:000012">
    <property type="entry name" value="DNA ligase"/>
    <property type="match status" value="1"/>
</dbReference>
<dbReference type="Gene3D" id="3.30.470.30">
    <property type="entry name" value="DNA ligase/mRNA capping enzyme"/>
    <property type="match status" value="1"/>
</dbReference>
<evidence type="ECO:0000256" key="4">
    <source>
        <dbReference type="ARBA" id="ARBA00022598"/>
    </source>
</evidence>
<dbReference type="InterPro" id="IPR010994">
    <property type="entry name" value="RuvA_2-like"/>
</dbReference>
<dbReference type="AlphaFoldDB" id="A0A485LXH1"/>
<dbReference type="SUPFAM" id="SSF56091">
    <property type="entry name" value="DNA ligase/mRNA capping enzyme, catalytic domain"/>
    <property type="match status" value="1"/>
</dbReference>
<dbReference type="Gene3D" id="1.10.150.20">
    <property type="entry name" value="5' to 3' exonuclease, C-terminal subdomain"/>
    <property type="match status" value="2"/>
</dbReference>
<dbReference type="InterPro" id="IPR012340">
    <property type="entry name" value="NA-bd_OB-fold"/>
</dbReference>
<comment type="function">
    <text evidence="2">DNA ligase that catalyzes the formation of phosphodiester linkages between 5'-phosphoryl and 3'-hydroxyl groups in double-stranded DNA using NAD as a coenzyme and as the energy source for the reaction. It is essential for DNA replication and repair of damaged DNA.</text>
</comment>
<evidence type="ECO:0000256" key="5">
    <source>
        <dbReference type="ARBA" id="ARBA00022705"/>
    </source>
</evidence>
<dbReference type="FunFam" id="3.30.470.30:FF:000001">
    <property type="entry name" value="DNA ligase"/>
    <property type="match status" value="1"/>
</dbReference>
<dbReference type="GO" id="GO:0006260">
    <property type="term" value="P:DNA replication"/>
    <property type="evidence" value="ECO:0007669"/>
    <property type="project" value="UniProtKB-KW"/>
</dbReference>
<evidence type="ECO:0000256" key="11">
    <source>
        <dbReference type="ARBA" id="ARBA00023204"/>
    </source>
</evidence>
<keyword evidence="4 14" id="KW-0436">Ligase</keyword>
<dbReference type="InterPro" id="IPR018239">
    <property type="entry name" value="DNA_ligase_AS"/>
</dbReference>
<dbReference type="NCBIfam" id="NF005932">
    <property type="entry name" value="PRK07956.1"/>
    <property type="match status" value="1"/>
</dbReference>
<dbReference type="Gene3D" id="1.10.287.610">
    <property type="entry name" value="Helix hairpin bin"/>
    <property type="match status" value="1"/>
</dbReference>
<keyword evidence="10" id="KW-0520">NAD</keyword>
<dbReference type="InterPro" id="IPR004150">
    <property type="entry name" value="NAD_DNA_ligase_OB"/>
</dbReference>
<dbReference type="Pfam" id="PF03120">
    <property type="entry name" value="OB_DNA_ligase"/>
    <property type="match status" value="1"/>
</dbReference>
<dbReference type="Gene3D" id="2.40.50.140">
    <property type="entry name" value="Nucleic acid-binding proteins"/>
    <property type="match status" value="1"/>
</dbReference>
<evidence type="ECO:0000256" key="12">
    <source>
        <dbReference type="ARBA" id="ARBA00034005"/>
    </source>
</evidence>
<organism evidence="14">
    <name type="scientific">anaerobic digester metagenome</name>
    <dbReference type="NCBI Taxonomy" id="1263854"/>
    <lineage>
        <taxon>unclassified sequences</taxon>
        <taxon>metagenomes</taxon>
        <taxon>ecological metagenomes</taxon>
    </lineage>
</organism>
<dbReference type="InterPro" id="IPR036420">
    <property type="entry name" value="BRCT_dom_sf"/>
</dbReference>
<evidence type="ECO:0000259" key="13">
    <source>
        <dbReference type="PROSITE" id="PS50172"/>
    </source>
</evidence>
<dbReference type="SUPFAM" id="SSF47781">
    <property type="entry name" value="RuvA domain 2-like"/>
    <property type="match status" value="1"/>
</dbReference>